<dbReference type="SMART" id="SM00283">
    <property type="entry name" value="MA"/>
    <property type="match status" value="1"/>
</dbReference>
<dbReference type="PANTHER" id="PTHR32089">
    <property type="entry name" value="METHYL-ACCEPTING CHEMOTAXIS PROTEIN MCPB"/>
    <property type="match status" value="1"/>
</dbReference>
<dbReference type="PANTHER" id="PTHR32089:SF112">
    <property type="entry name" value="LYSOZYME-LIKE PROTEIN-RELATED"/>
    <property type="match status" value="1"/>
</dbReference>
<evidence type="ECO:0000256" key="1">
    <source>
        <dbReference type="ARBA" id="ARBA00023224"/>
    </source>
</evidence>
<dbReference type="KEGG" id="asoc:CB4_01020"/>
<keyword evidence="3" id="KW-1185">Reference proteome</keyword>
<proteinExistence type="predicted"/>
<dbReference type="Pfam" id="PF00015">
    <property type="entry name" value="MCPsignal"/>
    <property type="match status" value="1"/>
</dbReference>
<dbReference type="OrthoDB" id="9807021at2"/>
<dbReference type="AlphaFoldDB" id="A0A0U5C4Y2"/>
<dbReference type="GO" id="GO:0016020">
    <property type="term" value="C:membrane"/>
    <property type="evidence" value="ECO:0007669"/>
    <property type="project" value="InterPro"/>
</dbReference>
<dbReference type="EMBL" id="AP017312">
    <property type="protein sequence ID" value="BAU26851.1"/>
    <property type="molecule type" value="Genomic_DNA"/>
</dbReference>
<evidence type="ECO:0000313" key="3">
    <source>
        <dbReference type="Proteomes" id="UP000217696"/>
    </source>
</evidence>
<dbReference type="SUPFAM" id="SSF58104">
    <property type="entry name" value="Methyl-accepting chemotaxis protein (MCP) signaling domain"/>
    <property type="match status" value="1"/>
</dbReference>
<dbReference type="InterPro" id="IPR004089">
    <property type="entry name" value="MCPsignal_dom"/>
</dbReference>
<dbReference type="RefSeq" id="WP_096463850.1">
    <property type="nucleotide sequence ID" value="NZ_AP017312.1"/>
</dbReference>
<keyword evidence="1" id="KW-0807">Transducer</keyword>
<accession>A0A0U5C4Y2</accession>
<dbReference type="Proteomes" id="UP000217696">
    <property type="component" value="Chromosome"/>
</dbReference>
<name>A0A0U5C4Y2_9BACL</name>
<evidence type="ECO:0000313" key="2">
    <source>
        <dbReference type="EMBL" id="BAU26851.1"/>
    </source>
</evidence>
<reference evidence="2 3" key="1">
    <citation type="submission" date="2015-12" db="EMBL/GenBank/DDBJ databases">
        <title>Genome sequence of Aneurinibacillus soli.</title>
        <authorList>
            <person name="Lee J.S."/>
            <person name="Lee K.C."/>
            <person name="Kim K.K."/>
            <person name="Lee B.W."/>
        </authorList>
    </citation>
    <scope>NUCLEOTIDE SEQUENCE [LARGE SCALE GENOMIC DNA]</scope>
    <source>
        <strain evidence="2 3">CB4</strain>
    </source>
</reference>
<protein>
    <submittedName>
        <fullName evidence="2">Putative sensory transducer protein YfmS</fullName>
    </submittedName>
</protein>
<dbReference type="GO" id="GO:0007165">
    <property type="term" value="P:signal transduction"/>
    <property type="evidence" value="ECO:0007669"/>
    <property type="project" value="UniProtKB-KW"/>
</dbReference>
<organism evidence="2 3">
    <name type="scientific">Aneurinibacillus soli</name>
    <dbReference type="NCBI Taxonomy" id="1500254"/>
    <lineage>
        <taxon>Bacteria</taxon>
        <taxon>Bacillati</taxon>
        <taxon>Bacillota</taxon>
        <taxon>Bacilli</taxon>
        <taxon>Bacillales</taxon>
        <taxon>Paenibacillaceae</taxon>
        <taxon>Aneurinibacillus group</taxon>
        <taxon>Aneurinibacillus</taxon>
    </lineage>
</organism>
<sequence length="275" mass="30399">MSKKLLEIAESLKIFQDTYPEDTCLILTDREIITSYMPGKNIDLKLTVGESMTKYKNSVTYQVLQTGKKTRNEVGSEHLGVAYISTATPIIERGEMVGVLAAVTSNQKLDVLRKGAHELNALVQEMISSSEEITESSDRTAKRLQALSGESEVLNSDIKNVETILNYVKNMASRTQILGLNAAIEAARSGQYGRGFSIVADEIKKMAVSSKEATEEIQTQLNRMQQGIEEITLSIRDITSQTGQHSTSAEEFHLMVEKVAATASLLNEHSSFRDY</sequence>
<dbReference type="PROSITE" id="PS50111">
    <property type="entry name" value="CHEMOTAXIS_TRANSDUC_2"/>
    <property type="match status" value="1"/>
</dbReference>
<gene>
    <name evidence="2" type="primary">yfmS_4</name>
    <name evidence="2" type="ORF">CB4_01020</name>
</gene>
<dbReference type="Gene3D" id="1.10.287.950">
    <property type="entry name" value="Methyl-accepting chemotaxis protein"/>
    <property type="match status" value="1"/>
</dbReference>